<proteinExistence type="predicted"/>
<evidence type="ECO:0008006" key="2">
    <source>
        <dbReference type="Google" id="ProtNLM"/>
    </source>
</evidence>
<reference evidence="1" key="1">
    <citation type="submission" date="2017-05" db="UniProtKB">
        <authorList>
            <consortium name="EnsemblMetazoa"/>
        </authorList>
    </citation>
    <scope>IDENTIFICATION</scope>
</reference>
<dbReference type="EnsemblMetazoa" id="Aqu2.1.07950_001">
    <property type="protein sequence ID" value="Aqu2.1.07950_001"/>
    <property type="gene ID" value="Aqu2.1.07950"/>
</dbReference>
<organism evidence="1">
    <name type="scientific">Amphimedon queenslandica</name>
    <name type="common">Sponge</name>
    <dbReference type="NCBI Taxonomy" id="400682"/>
    <lineage>
        <taxon>Eukaryota</taxon>
        <taxon>Metazoa</taxon>
        <taxon>Porifera</taxon>
        <taxon>Demospongiae</taxon>
        <taxon>Heteroscleromorpha</taxon>
        <taxon>Haplosclerida</taxon>
        <taxon>Niphatidae</taxon>
        <taxon>Amphimedon</taxon>
    </lineage>
</organism>
<sequence>MRSLPDFNEWANGIVSKVDSNVTGTQLPDFNEWANGIVSKLNSSVTGSLPNFNEWANSVVSKVNSSVTGSLPNFNEWANSVVSKVNSNVTRSLPDFNEWTNGVVSKVNSNVTGSLPDFNEWANGVVSKVNSNVTRSLPDFNEWTNGVVSKVNSNVTGSLPNFNEWANGISQNIIRLFQNNTNFTELDQQILQTTRDSAQKLINIVNTLSNLQDTSTSAAGVVDDILLIAQELLVLHNDSTALPTSCKLLQEQRPNSPSGYYILAGPTGTYSTYCNMGTLCGSGGGWTRLAYLDMSDATQNCPSGFKLYQSGGVRACGKYGSGSCASVQFPSNDISYSQICGRVTGYQYGGPDALNNYRSINFDYVEGVSITRGSPRQHVWTLVAGQRESATSSVSCPCNTGSSETVQSFIGNNYFCESGSPNSPSTTLYTSDPLWDGQGCNGIESPCCNVPGIPWFHRDYGNTTTTDYIELRVCASYSFEDSPVSNVDIYVK</sequence>
<dbReference type="OrthoDB" id="5971203at2759"/>
<evidence type="ECO:0000313" key="1">
    <source>
        <dbReference type="EnsemblMetazoa" id="Aqu2.1.07950_001"/>
    </source>
</evidence>
<dbReference type="AlphaFoldDB" id="A0A1X7T0H5"/>
<dbReference type="InParanoid" id="A0A1X7T0H5"/>
<accession>A0A1X7T0H5</accession>
<name>A0A1X7T0H5_AMPQE</name>
<dbReference type="NCBIfam" id="NF040941">
    <property type="entry name" value="GGGWT_bact"/>
    <property type="match status" value="1"/>
</dbReference>
<dbReference type="eggNOG" id="ENOG502SG25">
    <property type="taxonomic scope" value="Eukaryota"/>
</dbReference>
<protein>
    <recommendedName>
        <fullName evidence="2">Fibrinogen C-terminal domain-containing protein</fullName>
    </recommendedName>
</protein>
<dbReference type="Gene3D" id="1.20.120.20">
    <property type="entry name" value="Apolipoprotein"/>
    <property type="match status" value="1"/>
</dbReference>